<dbReference type="OrthoDB" id="4191831at2759"/>
<proteinExistence type="predicted"/>
<dbReference type="InterPro" id="IPR001810">
    <property type="entry name" value="F-box_dom"/>
</dbReference>
<sequence length="176" mass="20144">MSVYLPIEVWDDIFGRLEKGDLFNISLVCRMLNGLSLWPLYPPTPPGLKTLEVPVQVLMGFNNLDEQNMSGVLPRSLQKLTLQWDVPECQGPIILHDWSPIRIFNCLQRFLNLPDRSVQVPDLTQIVIRFPAPCPTGEFDLDLLDCDQLTEDYGILVQAKMDRMTGGYWALKHECE</sequence>
<evidence type="ECO:0000313" key="2">
    <source>
        <dbReference type="EMBL" id="RAL06187.1"/>
    </source>
</evidence>
<dbReference type="SMART" id="SM00256">
    <property type="entry name" value="FBOX"/>
    <property type="match status" value="1"/>
</dbReference>
<dbReference type="RefSeq" id="XP_025580514.1">
    <property type="nucleotide sequence ID" value="XM_025723062.1"/>
</dbReference>
<reference evidence="2 3" key="1">
    <citation type="submission" date="2018-02" db="EMBL/GenBank/DDBJ databases">
        <title>The genomes of Aspergillus section Nigri reveals drivers in fungal speciation.</title>
        <authorList>
            <consortium name="DOE Joint Genome Institute"/>
            <person name="Vesth T.C."/>
            <person name="Nybo J."/>
            <person name="Theobald S."/>
            <person name="Brandl J."/>
            <person name="Frisvad J.C."/>
            <person name="Nielsen K.F."/>
            <person name="Lyhne E.K."/>
            <person name="Kogle M.E."/>
            <person name="Kuo A."/>
            <person name="Riley R."/>
            <person name="Clum A."/>
            <person name="Nolan M."/>
            <person name="Lipzen A."/>
            <person name="Salamov A."/>
            <person name="Henrissat B."/>
            <person name="Wiebenga A."/>
            <person name="De vries R.P."/>
            <person name="Grigoriev I.V."/>
            <person name="Mortensen U.H."/>
            <person name="Andersen M.R."/>
            <person name="Baker S.E."/>
        </authorList>
    </citation>
    <scope>NUCLEOTIDE SEQUENCE [LARGE SCALE GENOMIC DNA]</scope>
    <source>
        <strain evidence="2 3">CBS 121593</strain>
    </source>
</reference>
<dbReference type="Pfam" id="PF00646">
    <property type="entry name" value="F-box"/>
    <property type="match status" value="1"/>
</dbReference>
<organism evidence="2 3">
    <name type="scientific">Aspergillus ibericus CBS 121593</name>
    <dbReference type="NCBI Taxonomy" id="1448316"/>
    <lineage>
        <taxon>Eukaryota</taxon>
        <taxon>Fungi</taxon>
        <taxon>Dikarya</taxon>
        <taxon>Ascomycota</taxon>
        <taxon>Pezizomycotina</taxon>
        <taxon>Eurotiomycetes</taxon>
        <taxon>Eurotiomycetidae</taxon>
        <taxon>Eurotiales</taxon>
        <taxon>Aspergillaceae</taxon>
        <taxon>Aspergillus</taxon>
        <taxon>Aspergillus subgen. Circumdati</taxon>
    </lineage>
</organism>
<dbReference type="SUPFAM" id="SSF81383">
    <property type="entry name" value="F-box domain"/>
    <property type="match status" value="1"/>
</dbReference>
<dbReference type="PROSITE" id="PS50181">
    <property type="entry name" value="FBOX"/>
    <property type="match status" value="1"/>
</dbReference>
<accession>A0A395HE96</accession>
<gene>
    <name evidence="2" type="ORF">BO80DRAFT_470110</name>
</gene>
<dbReference type="EMBL" id="KZ824419">
    <property type="protein sequence ID" value="RAL06187.1"/>
    <property type="molecule type" value="Genomic_DNA"/>
</dbReference>
<dbReference type="GeneID" id="37227927"/>
<evidence type="ECO:0000259" key="1">
    <source>
        <dbReference type="PROSITE" id="PS50181"/>
    </source>
</evidence>
<dbReference type="VEuPathDB" id="FungiDB:BO80DRAFT_470110"/>
<name>A0A395HE96_9EURO</name>
<feature type="domain" description="F-box" evidence="1">
    <location>
        <begin position="1"/>
        <end position="35"/>
    </location>
</feature>
<protein>
    <recommendedName>
        <fullName evidence="1">F-box domain-containing protein</fullName>
    </recommendedName>
</protein>
<dbReference type="InterPro" id="IPR036047">
    <property type="entry name" value="F-box-like_dom_sf"/>
</dbReference>
<keyword evidence="3" id="KW-1185">Reference proteome</keyword>
<dbReference type="AlphaFoldDB" id="A0A395HE96"/>
<evidence type="ECO:0000313" key="3">
    <source>
        <dbReference type="Proteomes" id="UP000249402"/>
    </source>
</evidence>
<dbReference type="Proteomes" id="UP000249402">
    <property type="component" value="Unassembled WGS sequence"/>
</dbReference>